<dbReference type="HOGENOM" id="CLU_049915_1_0_1"/>
<protein>
    <submittedName>
        <fullName evidence="5">Uncharacterized protein</fullName>
    </submittedName>
</protein>
<dbReference type="GeneID" id="96902540"/>
<dbReference type="InterPro" id="IPR009163">
    <property type="entry name" value="Ap4A_phos1/2"/>
</dbReference>
<keyword evidence="6" id="KW-1185">Reference proteome</keyword>
<dbReference type="OMA" id="FARDPPD"/>
<gene>
    <name evidence="5" type="primary">NCAS0B09000</name>
    <name evidence="5" type="ordered locus">NCAS_0B09000</name>
</gene>
<reference evidence="5 6" key="1">
    <citation type="journal article" date="2011" name="Proc. Natl. Acad. Sci. U.S.A.">
        <title>Evolutionary erosion of yeast sex chromosomes by mating-type switching accidents.</title>
        <authorList>
            <person name="Gordon J.L."/>
            <person name="Armisen D."/>
            <person name="Proux-Wera E."/>
            <person name="Oheigeartaigh S.S."/>
            <person name="Byrne K.P."/>
            <person name="Wolfe K.H."/>
        </authorList>
    </citation>
    <scope>NUCLEOTIDE SEQUENCE [LARGE SCALE GENOMIC DNA]</scope>
    <source>
        <strain evidence="6">ATCC 76901 / BCRC 22586 / CBS 4309 / NBRC 1992 / NRRL Y-12630</strain>
    </source>
</reference>
<dbReference type="InParanoid" id="G0VAV7"/>
<feature type="region of interest" description="Disordered" evidence="2">
    <location>
        <begin position="47"/>
        <end position="69"/>
    </location>
</feature>
<sequence>MAQRLAQSISKKYTDALANGDVQFNQIESKSIRNAENGMQYSVRLSTGLLKKPERGDTPKNKDPLGENEPALTISNDVFGNGDFKLVLNKYPVLPEHSLLVTNEFKHQLSPLSPDELLHSYQLLCKLDNENKRHVIFYNSGPTSGSSLDHKHLQLLQIPEGFTPYQDKLCFGKDHFLPNLKEEPLQDPKLSFAHFVLPLPELETDVTDELLAMCYASLLQRVLTFFQDWEGETLQKGYNVILTKRWISMIPRSSIKAKSLQIGFNATGYFGLILVKYKEVFDNIIDNPQLLDDVLLECGFPNTSGQRPTEYNY</sequence>
<dbReference type="InterPro" id="IPR036265">
    <property type="entry name" value="HIT-like_sf"/>
</dbReference>
<dbReference type="InterPro" id="IPR043171">
    <property type="entry name" value="Ap4A_phos1/2-like"/>
</dbReference>
<feature type="compositionally biased region" description="Basic and acidic residues" evidence="2">
    <location>
        <begin position="51"/>
        <end position="65"/>
    </location>
</feature>
<dbReference type="GO" id="GO:0009165">
    <property type="term" value="P:nucleotide biosynthetic process"/>
    <property type="evidence" value="ECO:0007669"/>
    <property type="project" value="EnsemblFungi"/>
</dbReference>
<dbReference type="GO" id="GO:0005524">
    <property type="term" value="F:ATP binding"/>
    <property type="evidence" value="ECO:0007669"/>
    <property type="project" value="InterPro"/>
</dbReference>
<dbReference type="EMBL" id="HE576753">
    <property type="protein sequence ID" value="CCC68984.1"/>
    <property type="molecule type" value="Genomic_DNA"/>
</dbReference>
<dbReference type="Proteomes" id="UP000001640">
    <property type="component" value="Chromosome 2"/>
</dbReference>
<proteinExistence type="predicted"/>
<dbReference type="SUPFAM" id="SSF54197">
    <property type="entry name" value="HIT-like"/>
    <property type="match status" value="1"/>
</dbReference>
<name>G0VAV7_NAUCA</name>
<dbReference type="eggNOG" id="ENOG502QRAQ">
    <property type="taxonomic scope" value="Eukaryota"/>
</dbReference>
<dbReference type="GO" id="GO:0003877">
    <property type="term" value="F:ATP:ADP adenylyltransferase activity"/>
    <property type="evidence" value="ECO:0007669"/>
    <property type="project" value="InterPro"/>
</dbReference>
<dbReference type="GO" id="GO:0008796">
    <property type="term" value="F:bis(5'-nucleosyl)-tetraphosphatase activity"/>
    <property type="evidence" value="ECO:0007669"/>
    <property type="project" value="EnsemblFungi"/>
</dbReference>
<dbReference type="AlphaFoldDB" id="G0VAV7"/>
<evidence type="ECO:0000256" key="2">
    <source>
        <dbReference type="SAM" id="MobiDB-lite"/>
    </source>
</evidence>
<dbReference type="STRING" id="1064592.G0VAV7"/>
<dbReference type="KEGG" id="ncs:NCAS_0B09000"/>
<accession>G0VAV7</accession>
<feature type="domain" description="Ap4A phosphorylase 1/2 N-terminal" evidence="4">
    <location>
        <begin position="3"/>
        <end position="159"/>
    </location>
</feature>
<dbReference type="PANTHER" id="PTHR38420:SF1">
    <property type="entry name" value="PUTATIVE (AFU_ORTHOLOGUE AFUA_5G14690)-RELATED"/>
    <property type="match status" value="1"/>
</dbReference>
<evidence type="ECO:0000259" key="4">
    <source>
        <dbReference type="Pfam" id="PF19327"/>
    </source>
</evidence>
<dbReference type="GO" id="GO:0009164">
    <property type="term" value="P:nucleoside catabolic process"/>
    <property type="evidence" value="ECO:0007669"/>
    <property type="project" value="EnsemblFungi"/>
</dbReference>
<organism evidence="5 6">
    <name type="scientific">Naumovozyma castellii</name>
    <name type="common">Yeast</name>
    <name type="synonym">Saccharomyces castellii</name>
    <dbReference type="NCBI Taxonomy" id="27288"/>
    <lineage>
        <taxon>Eukaryota</taxon>
        <taxon>Fungi</taxon>
        <taxon>Dikarya</taxon>
        <taxon>Ascomycota</taxon>
        <taxon>Saccharomycotina</taxon>
        <taxon>Saccharomycetes</taxon>
        <taxon>Saccharomycetales</taxon>
        <taxon>Saccharomycetaceae</taxon>
        <taxon>Naumovozyma</taxon>
    </lineage>
</organism>
<dbReference type="GO" id="GO:0004780">
    <property type="term" value="F:sulfate adenylyltransferase (ADP) activity"/>
    <property type="evidence" value="ECO:0007669"/>
    <property type="project" value="EnsemblFungi"/>
</dbReference>
<evidence type="ECO:0000259" key="3">
    <source>
        <dbReference type="Pfam" id="PF09830"/>
    </source>
</evidence>
<dbReference type="Pfam" id="PF09830">
    <property type="entry name" value="ATP_transf"/>
    <property type="match status" value="1"/>
</dbReference>
<feature type="active site" description="Nucleophile" evidence="1">
    <location>
        <position position="152"/>
    </location>
</feature>
<dbReference type="Pfam" id="PF19327">
    <property type="entry name" value="Ap4A_phos_N"/>
    <property type="match status" value="1"/>
</dbReference>
<dbReference type="PIRSF" id="PIRSF000846">
    <property type="entry name" value="ATP_adenylyltr"/>
    <property type="match status" value="1"/>
</dbReference>
<dbReference type="Gene3D" id="3.30.428.70">
    <property type="match status" value="1"/>
</dbReference>
<evidence type="ECO:0000256" key="1">
    <source>
        <dbReference type="PIRSR" id="PIRSR000846-1"/>
    </source>
</evidence>
<dbReference type="InterPro" id="IPR019200">
    <property type="entry name" value="ATP_adenylylTrfase_C"/>
</dbReference>
<dbReference type="PANTHER" id="PTHR38420">
    <property type="entry name" value="AP-4-A PHOSPHORYLASE II"/>
    <property type="match status" value="1"/>
</dbReference>
<dbReference type="OrthoDB" id="10267950at2759"/>
<evidence type="ECO:0000313" key="6">
    <source>
        <dbReference type="Proteomes" id="UP000001640"/>
    </source>
</evidence>
<dbReference type="InterPro" id="IPR045759">
    <property type="entry name" value="Ap4A_phos1/2_N"/>
</dbReference>
<evidence type="ECO:0000313" key="5">
    <source>
        <dbReference type="EMBL" id="CCC68984.1"/>
    </source>
</evidence>
<dbReference type="RefSeq" id="XP_003675354.1">
    <property type="nucleotide sequence ID" value="XM_003675306.1"/>
</dbReference>
<reference key="2">
    <citation type="submission" date="2011-08" db="EMBL/GenBank/DDBJ databases">
        <title>Genome sequence of Naumovozyma castellii.</title>
        <authorList>
            <person name="Gordon J.L."/>
            <person name="Armisen D."/>
            <person name="Proux-Wera E."/>
            <person name="OhEigeartaigh S.S."/>
            <person name="Byrne K.P."/>
            <person name="Wolfe K.H."/>
        </authorList>
    </citation>
    <scope>NUCLEOTIDE SEQUENCE</scope>
    <source>
        <strain>Type strain:CBS 4309</strain>
    </source>
</reference>
<feature type="domain" description="ATP adenylyltransferase C-terminal" evidence="3">
    <location>
        <begin position="188"/>
        <end position="301"/>
    </location>
</feature>